<reference evidence="2" key="2">
    <citation type="submission" date="2016-06" db="EMBL/GenBank/DDBJ databases">
        <title>The genome of a short-lived fish provides insights into sex chromosome evolution and the genetic control of aging.</title>
        <authorList>
            <person name="Reichwald K."/>
            <person name="Felder M."/>
            <person name="Petzold A."/>
            <person name="Koch P."/>
            <person name="Groth M."/>
            <person name="Platzer M."/>
        </authorList>
    </citation>
    <scope>NUCLEOTIDE SEQUENCE</scope>
    <source>
        <tissue evidence="2">Brain</tissue>
    </source>
</reference>
<keyword evidence="1" id="KW-0732">Signal</keyword>
<gene>
    <name evidence="2" type="primary">Nfu_g_1_015573</name>
</gene>
<dbReference type="EMBL" id="HAEB01013030">
    <property type="protein sequence ID" value="SBQ59557.1"/>
    <property type="molecule type" value="Transcribed_RNA"/>
</dbReference>
<dbReference type="AlphaFoldDB" id="A0A1A8FKP3"/>
<evidence type="ECO:0000256" key="1">
    <source>
        <dbReference type="SAM" id="SignalP"/>
    </source>
</evidence>
<accession>A0A1A8FKP3</accession>
<protein>
    <submittedName>
        <fullName evidence="2">Uncharacterized protein</fullName>
    </submittedName>
</protein>
<dbReference type="EMBL" id="HAEC01007758">
    <property type="protein sequence ID" value="SBQ75896.1"/>
    <property type="molecule type" value="Transcribed_RNA"/>
</dbReference>
<name>A0A1A8FKP3_9TELE</name>
<feature type="non-terminal residue" evidence="2">
    <location>
        <position position="73"/>
    </location>
</feature>
<feature type="non-terminal residue" evidence="2">
    <location>
        <position position="1"/>
    </location>
</feature>
<organism evidence="2">
    <name type="scientific">Nothobranchius korthausae</name>
    <dbReference type="NCBI Taxonomy" id="1143690"/>
    <lineage>
        <taxon>Eukaryota</taxon>
        <taxon>Metazoa</taxon>
        <taxon>Chordata</taxon>
        <taxon>Craniata</taxon>
        <taxon>Vertebrata</taxon>
        <taxon>Euteleostomi</taxon>
        <taxon>Actinopterygii</taxon>
        <taxon>Neopterygii</taxon>
        <taxon>Teleostei</taxon>
        <taxon>Neoteleostei</taxon>
        <taxon>Acanthomorphata</taxon>
        <taxon>Ovalentaria</taxon>
        <taxon>Atherinomorphae</taxon>
        <taxon>Cyprinodontiformes</taxon>
        <taxon>Nothobranchiidae</taxon>
        <taxon>Nothobranchius</taxon>
    </lineage>
</organism>
<proteinExistence type="predicted"/>
<feature type="chain" id="PRO_5015056447" evidence="1">
    <location>
        <begin position="17"/>
        <end position="73"/>
    </location>
</feature>
<sequence length="73" mass="8134">LGSWRASVLLASAVLCSNTPDLMVESGVLEQKPAGRWSQDQREAPLSHRSFHENRVTVYSSGRFRVVPHNDLS</sequence>
<reference evidence="2" key="1">
    <citation type="submission" date="2016-05" db="EMBL/GenBank/DDBJ databases">
        <authorList>
            <person name="Lavstsen T."/>
            <person name="Jespersen J.S."/>
        </authorList>
    </citation>
    <scope>NUCLEOTIDE SEQUENCE</scope>
    <source>
        <tissue evidence="2">Brain</tissue>
    </source>
</reference>
<feature type="signal peptide" evidence="1">
    <location>
        <begin position="1"/>
        <end position="16"/>
    </location>
</feature>
<evidence type="ECO:0000313" key="2">
    <source>
        <dbReference type="EMBL" id="SBQ59557.1"/>
    </source>
</evidence>